<dbReference type="SUPFAM" id="SSF63411">
    <property type="entry name" value="LuxS/MPP-like metallohydrolase"/>
    <property type="match status" value="4"/>
</dbReference>
<keyword evidence="5" id="KW-0378">Hydrolase</keyword>
<dbReference type="InterPro" id="IPR007863">
    <property type="entry name" value="Peptidase_M16_C"/>
</dbReference>
<evidence type="ECO:0000259" key="11">
    <source>
        <dbReference type="Pfam" id="PF05193"/>
    </source>
</evidence>
<keyword evidence="7" id="KW-0482">Metalloprotease</keyword>
<dbReference type="RefSeq" id="WP_186974612.1">
    <property type="nucleotide sequence ID" value="NZ_JACOOH010000001.1"/>
</dbReference>
<keyword evidence="3" id="KW-0645">Protease</keyword>
<feature type="domain" description="Peptidase M16 C-terminal" evidence="11">
    <location>
        <begin position="199"/>
        <end position="379"/>
    </location>
</feature>
<feature type="domain" description="Peptidase M16 N-terminal" evidence="10">
    <location>
        <begin position="52"/>
        <end position="163"/>
    </location>
</feature>
<evidence type="ECO:0000256" key="7">
    <source>
        <dbReference type="ARBA" id="ARBA00023049"/>
    </source>
</evidence>
<evidence type="ECO:0000256" key="2">
    <source>
        <dbReference type="ARBA" id="ARBA00007261"/>
    </source>
</evidence>
<keyword evidence="13" id="KW-1185">Reference proteome</keyword>
<evidence type="ECO:0000259" key="10">
    <source>
        <dbReference type="Pfam" id="PF00675"/>
    </source>
</evidence>
<dbReference type="PANTHER" id="PTHR43690">
    <property type="entry name" value="NARDILYSIN"/>
    <property type="match status" value="1"/>
</dbReference>
<comment type="caution">
    <text evidence="12">The sequence shown here is derived from an EMBL/GenBank/DDBJ whole genome shotgun (WGS) entry which is preliminary data.</text>
</comment>
<keyword evidence="4" id="KW-0479">Metal-binding</keyword>
<reference evidence="12 13" key="1">
    <citation type="submission" date="2020-08" db="EMBL/GenBank/DDBJ databases">
        <title>Genome public.</title>
        <authorList>
            <person name="Liu C."/>
            <person name="Sun Q."/>
        </authorList>
    </citation>
    <scope>NUCLEOTIDE SEQUENCE [LARGE SCALE GENOMIC DNA]</scope>
    <source>
        <strain evidence="12 13">NSJ-56</strain>
    </source>
</reference>
<comment type="similarity">
    <text evidence="2 8">Belongs to the peptidase M16 family.</text>
</comment>
<evidence type="ECO:0000313" key="13">
    <source>
        <dbReference type="Proteomes" id="UP000646484"/>
    </source>
</evidence>
<dbReference type="Pfam" id="PF00675">
    <property type="entry name" value="Peptidase_M16"/>
    <property type="match status" value="1"/>
</dbReference>
<sequence length="934" mass="108008">MRGLLVTIAVFLCTVGTPLSAQEGMEGLRHGKLDNGLTYYVKHSKAEPGRVSFYLLQNVGAILEEDHENGLAHFLEHMAFNGTTHFPGGVMPYLRGRGIFTFNAKTGINQTVYNIEDVPVAEGGLVDTCMFIVKDWCSEILLKDKDIDEERGVIIEEWRSHYNVGRRLQEGAAPVVYNHTKYAKRNVIGTVELLQSFPSDVLREFYRKWYRPDLQCVIVVGDIDEEEFEERVKELFGQIPARENPLERYEVEIPDRADMDYMLILDAENPSKMISFHQRAHRQEGLDEVGRKAYSFKARIFNALMGQRLSRIVNANKEKFLSVSGTFESFVRNYNGFSLDVIPYKNQDAEAFEQVWTAWEEIRRYGFTDKEVERVQEALFQELMKMESEVEKESNPYYVSVFQNHFLAGMPFHEQPVELGLLKEALLEITAEDMSHWIHSWANDSNQIVVVSGNDKDYKYLTKDDILNIMAKVAEKDIEPEVEEHKTPEPFDLQLQAGTIRKVKKLDRFKAEEWTLSNGAKVYYKHVEEGHGFFSLACSSHGGRSVVATEDLPTLTAMQALTLKSGLYKYDLSTLKELVQGKQIRLNMMISDYTEGFGGSTKAENAELLFQLYYLLFQQPRFDRTQFDKYVERSRYAYENQRKTPQNLVQDTIRMLTVREDERNKDYGVAYFDMMNFERLESLYRERFSNAGEFTFCIVGDIDRDEAARLACEYIGALPSRGGKKEEYIIRDYSVDTDTIAREFKVVMPGDKGMVNIVLENDGKFSLKEQIAFNIWGQMLRARYFSIVREQESASYGVNADAGYRDFPDRKATLMIGFETESDKVERMKEIIYRELEKSTKELFKESELAPVVTVIKRSNEQVNENLGIDFWMNVLNSYAEYGKDITDHSAFDKALDSITVKDIQRVAQKFLKHVKLRDWVIKSEKENPLSDWE</sequence>
<protein>
    <submittedName>
        <fullName evidence="12">Insulinase family protein</fullName>
    </submittedName>
</protein>
<evidence type="ECO:0000256" key="1">
    <source>
        <dbReference type="ARBA" id="ARBA00001947"/>
    </source>
</evidence>
<feature type="signal peptide" evidence="9">
    <location>
        <begin position="1"/>
        <end position="21"/>
    </location>
</feature>
<dbReference type="InterPro" id="IPR011765">
    <property type="entry name" value="Pept_M16_N"/>
</dbReference>
<organism evidence="12 13">
    <name type="scientific">Butyricimonas hominis</name>
    <dbReference type="NCBI Taxonomy" id="2763032"/>
    <lineage>
        <taxon>Bacteria</taxon>
        <taxon>Pseudomonadati</taxon>
        <taxon>Bacteroidota</taxon>
        <taxon>Bacteroidia</taxon>
        <taxon>Bacteroidales</taxon>
        <taxon>Odoribacteraceae</taxon>
        <taxon>Butyricimonas</taxon>
    </lineage>
</organism>
<feature type="domain" description="Peptidase M16 C-terminal" evidence="11">
    <location>
        <begin position="676"/>
        <end position="850"/>
    </location>
</feature>
<dbReference type="Proteomes" id="UP000646484">
    <property type="component" value="Unassembled WGS sequence"/>
</dbReference>
<dbReference type="InterPro" id="IPR001431">
    <property type="entry name" value="Pept_M16_Zn_BS"/>
</dbReference>
<evidence type="ECO:0000256" key="8">
    <source>
        <dbReference type="RuleBase" id="RU004447"/>
    </source>
</evidence>
<proteinExistence type="inferred from homology"/>
<evidence type="ECO:0000256" key="9">
    <source>
        <dbReference type="SAM" id="SignalP"/>
    </source>
</evidence>
<dbReference type="PANTHER" id="PTHR43690:SF17">
    <property type="entry name" value="PROTEIN YHJJ"/>
    <property type="match status" value="1"/>
</dbReference>
<evidence type="ECO:0000256" key="6">
    <source>
        <dbReference type="ARBA" id="ARBA00022833"/>
    </source>
</evidence>
<dbReference type="InterPro" id="IPR050626">
    <property type="entry name" value="Peptidase_M16"/>
</dbReference>
<name>A0ABR7CWJ8_9BACT</name>
<dbReference type="EMBL" id="JACOOH010000001">
    <property type="protein sequence ID" value="MBC5619690.1"/>
    <property type="molecule type" value="Genomic_DNA"/>
</dbReference>
<evidence type="ECO:0000256" key="4">
    <source>
        <dbReference type="ARBA" id="ARBA00022723"/>
    </source>
</evidence>
<evidence type="ECO:0000256" key="3">
    <source>
        <dbReference type="ARBA" id="ARBA00022670"/>
    </source>
</evidence>
<keyword evidence="6" id="KW-0862">Zinc</keyword>
<dbReference type="Pfam" id="PF05193">
    <property type="entry name" value="Peptidase_M16_C"/>
    <property type="match status" value="2"/>
</dbReference>
<comment type="cofactor">
    <cofactor evidence="1">
        <name>Zn(2+)</name>
        <dbReference type="ChEBI" id="CHEBI:29105"/>
    </cofactor>
</comment>
<evidence type="ECO:0000256" key="5">
    <source>
        <dbReference type="ARBA" id="ARBA00022801"/>
    </source>
</evidence>
<dbReference type="InterPro" id="IPR011249">
    <property type="entry name" value="Metalloenz_LuxS/M16"/>
</dbReference>
<gene>
    <name evidence="12" type="ORF">H8S64_01105</name>
</gene>
<evidence type="ECO:0000313" key="12">
    <source>
        <dbReference type="EMBL" id="MBC5619690.1"/>
    </source>
</evidence>
<keyword evidence="9" id="KW-0732">Signal</keyword>
<dbReference type="PROSITE" id="PS00143">
    <property type="entry name" value="INSULINASE"/>
    <property type="match status" value="1"/>
</dbReference>
<accession>A0ABR7CWJ8</accession>
<dbReference type="Gene3D" id="3.30.830.10">
    <property type="entry name" value="Metalloenzyme, LuxS/M16 peptidase-like"/>
    <property type="match status" value="4"/>
</dbReference>
<feature type="chain" id="PRO_5045046294" evidence="9">
    <location>
        <begin position="22"/>
        <end position="934"/>
    </location>
</feature>